<keyword evidence="2" id="KW-0808">Transferase</keyword>
<dbReference type="PANTHER" id="PTHR45947:SF3">
    <property type="entry name" value="SULFOQUINOVOSYL TRANSFERASE SQD2"/>
    <property type="match status" value="1"/>
</dbReference>
<accession>A0ABT9E2J5</accession>
<comment type="caution">
    <text evidence="2">The sequence shown here is derived from an EMBL/GenBank/DDBJ whole genome shotgun (WGS) entry which is preliminary data.</text>
</comment>
<dbReference type="Pfam" id="PF13439">
    <property type="entry name" value="Glyco_transf_4"/>
    <property type="match status" value="1"/>
</dbReference>
<dbReference type="RefSeq" id="WP_305105253.1">
    <property type="nucleotide sequence ID" value="NZ_JAUTWS010000017.1"/>
</dbReference>
<keyword evidence="2" id="KW-0328">Glycosyltransferase</keyword>
<dbReference type="InterPro" id="IPR050194">
    <property type="entry name" value="Glycosyltransferase_grp1"/>
</dbReference>
<dbReference type="SUPFAM" id="SSF53756">
    <property type="entry name" value="UDP-Glycosyltransferase/glycogen phosphorylase"/>
    <property type="match status" value="1"/>
</dbReference>
<evidence type="ECO:0000259" key="1">
    <source>
        <dbReference type="Pfam" id="PF13439"/>
    </source>
</evidence>
<protein>
    <submittedName>
        <fullName evidence="2">Glycosyltransferase family 4 protein</fullName>
        <ecNumber evidence="2">2.4.-.-</ecNumber>
    </submittedName>
</protein>
<gene>
    <name evidence="2" type="ORF">Q7A36_18700</name>
</gene>
<evidence type="ECO:0000313" key="2">
    <source>
        <dbReference type="EMBL" id="MDO9710391.1"/>
    </source>
</evidence>
<reference evidence="2 3" key="1">
    <citation type="submission" date="2023-08" db="EMBL/GenBank/DDBJ databases">
        <title>The draft genome sequence of Paracraurococcus sp. LOR1-02.</title>
        <authorList>
            <person name="Kingkaew E."/>
            <person name="Tanasupawat S."/>
        </authorList>
    </citation>
    <scope>NUCLEOTIDE SEQUENCE [LARGE SCALE GENOMIC DNA]</scope>
    <source>
        <strain evidence="2 3">LOR1-02</strain>
    </source>
</reference>
<dbReference type="EC" id="2.4.-.-" evidence="2"/>
<feature type="domain" description="Glycosyltransferase subfamily 4-like N-terminal" evidence="1">
    <location>
        <begin position="14"/>
        <end position="213"/>
    </location>
</feature>
<dbReference type="InterPro" id="IPR028098">
    <property type="entry name" value="Glyco_trans_4-like_N"/>
</dbReference>
<dbReference type="Proteomes" id="UP001243009">
    <property type="component" value="Unassembled WGS sequence"/>
</dbReference>
<dbReference type="Gene3D" id="3.40.50.2000">
    <property type="entry name" value="Glycogen Phosphorylase B"/>
    <property type="match status" value="2"/>
</dbReference>
<dbReference type="PANTHER" id="PTHR45947">
    <property type="entry name" value="SULFOQUINOVOSYL TRANSFERASE SQD2"/>
    <property type="match status" value="1"/>
</dbReference>
<proteinExistence type="predicted"/>
<keyword evidence="3" id="KW-1185">Reference proteome</keyword>
<dbReference type="GO" id="GO:0016757">
    <property type="term" value="F:glycosyltransferase activity"/>
    <property type="evidence" value="ECO:0007669"/>
    <property type="project" value="UniProtKB-KW"/>
</dbReference>
<sequence length="423" mass="45919">MRILQLTQFYPPVIGGEERHVRNLGAALARRGHEVSVATLRHPAAAVEEMDGDVRVLRLRGTLQRVGSLFTESDRRLAPPFPDPELLAGLARVMRRQRPDIVHAHNWIVHSYLPLRPLFPARLVQTLHDYSLVCARKNLMRQGRPCSGPALGKCLTCARAHYGTAKGTVTALATRASSPLVRSGVDRFLAVSCAVAALNGLEGHCEVVPNFIPDDLGAPPAIPPALPELLPDAPYMLFVGDLNYQKGVPVLLQAYRRLQDAPPLVLIGRSYAEELRDLPPGVRVFSSWPHAAVLEAWRRCMFGLAPSVWPEPCATVVMEAMAFGKPMIVTDIGGMPDLVEGGRNGLLVPPGDAEALAAGMQRLLNDPGLRAQLAAGCLERIETLKAASVVARIEAIYRDLLAKDASQRRNSEGAVHALPAERS</sequence>
<organism evidence="2 3">
    <name type="scientific">Paracraurococcus lichenis</name>
    <dbReference type="NCBI Taxonomy" id="3064888"/>
    <lineage>
        <taxon>Bacteria</taxon>
        <taxon>Pseudomonadati</taxon>
        <taxon>Pseudomonadota</taxon>
        <taxon>Alphaproteobacteria</taxon>
        <taxon>Acetobacterales</taxon>
        <taxon>Roseomonadaceae</taxon>
        <taxon>Paracraurococcus</taxon>
    </lineage>
</organism>
<evidence type="ECO:0000313" key="3">
    <source>
        <dbReference type="Proteomes" id="UP001243009"/>
    </source>
</evidence>
<name>A0ABT9E2J5_9PROT</name>
<dbReference type="CDD" id="cd03801">
    <property type="entry name" value="GT4_PimA-like"/>
    <property type="match status" value="1"/>
</dbReference>
<dbReference type="Pfam" id="PF13692">
    <property type="entry name" value="Glyco_trans_1_4"/>
    <property type="match status" value="1"/>
</dbReference>
<dbReference type="EMBL" id="JAUTWS010000017">
    <property type="protein sequence ID" value="MDO9710391.1"/>
    <property type="molecule type" value="Genomic_DNA"/>
</dbReference>